<protein>
    <submittedName>
        <fullName evidence="1">Uncharacterized protein</fullName>
    </submittedName>
</protein>
<gene>
    <name evidence="1" type="ORF">BpHYR1_036165</name>
</gene>
<accession>A0A3M7STP5</accession>
<keyword evidence="2" id="KW-1185">Reference proteome</keyword>
<evidence type="ECO:0000313" key="1">
    <source>
        <dbReference type="EMBL" id="RNA38928.1"/>
    </source>
</evidence>
<sequence length="85" mass="10418">MHSVKQITLTQDAINNEIYNYWKSNNFTLKRINKNDIKFATNHLIKKIRIEEQYGHNMHPAFLERNRIKHMEFFSDSFENRIYDN</sequence>
<organism evidence="1 2">
    <name type="scientific">Brachionus plicatilis</name>
    <name type="common">Marine rotifer</name>
    <name type="synonym">Brachionus muelleri</name>
    <dbReference type="NCBI Taxonomy" id="10195"/>
    <lineage>
        <taxon>Eukaryota</taxon>
        <taxon>Metazoa</taxon>
        <taxon>Spiralia</taxon>
        <taxon>Gnathifera</taxon>
        <taxon>Rotifera</taxon>
        <taxon>Eurotatoria</taxon>
        <taxon>Monogononta</taxon>
        <taxon>Pseudotrocha</taxon>
        <taxon>Ploima</taxon>
        <taxon>Brachionidae</taxon>
        <taxon>Brachionus</taxon>
    </lineage>
</organism>
<comment type="caution">
    <text evidence="1">The sequence shown here is derived from an EMBL/GenBank/DDBJ whole genome shotgun (WGS) entry which is preliminary data.</text>
</comment>
<evidence type="ECO:0000313" key="2">
    <source>
        <dbReference type="Proteomes" id="UP000276133"/>
    </source>
</evidence>
<dbReference type="OrthoDB" id="10180490at2759"/>
<dbReference type="AlphaFoldDB" id="A0A3M7STP5"/>
<proteinExistence type="predicted"/>
<reference evidence="1 2" key="1">
    <citation type="journal article" date="2018" name="Sci. Rep.">
        <title>Genomic signatures of local adaptation to the degree of environmental predictability in rotifers.</title>
        <authorList>
            <person name="Franch-Gras L."/>
            <person name="Hahn C."/>
            <person name="Garcia-Roger E.M."/>
            <person name="Carmona M.J."/>
            <person name="Serra M."/>
            <person name="Gomez A."/>
        </authorList>
    </citation>
    <scope>NUCLEOTIDE SEQUENCE [LARGE SCALE GENOMIC DNA]</scope>
    <source>
        <strain evidence="1">HYR1</strain>
    </source>
</reference>
<name>A0A3M7STP5_BRAPC</name>
<dbReference type="EMBL" id="REGN01000803">
    <property type="protein sequence ID" value="RNA38928.1"/>
    <property type="molecule type" value="Genomic_DNA"/>
</dbReference>
<dbReference type="Proteomes" id="UP000276133">
    <property type="component" value="Unassembled WGS sequence"/>
</dbReference>